<comment type="caution">
    <text evidence="9">The sequence shown here is derived from an EMBL/GenBank/DDBJ whole genome shotgun (WGS) entry which is preliminary data.</text>
</comment>
<dbReference type="AlphaFoldDB" id="A0A932CL59"/>
<gene>
    <name evidence="7 9" type="primary">flhA</name>
    <name evidence="9" type="ORF">HYY20_00685</name>
</gene>
<dbReference type="GO" id="GO:0044780">
    <property type="term" value="P:bacterial-type flagellum assembly"/>
    <property type="evidence" value="ECO:0007669"/>
    <property type="project" value="InterPro"/>
</dbReference>
<evidence type="ECO:0000256" key="1">
    <source>
        <dbReference type="ARBA" id="ARBA00004651"/>
    </source>
</evidence>
<comment type="similarity">
    <text evidence="2 7">Belongs to the FHIPEP (flagella/HR/invasion proteins export pore) family.</text>
</comment>
<dbReference type="EMBL" id="JACPRF010000020">
    <property type="protein sequence ID" value="MBI2875378.1"/>
    <property type="molecule type" value="Genomic_DNA"/>
</dbReference>
<keyword evidence="7" id="KW-0653">Protein transport</keyword>
<dbReference type="InterPro" id="IPR006301">
    <property type="entry name" value="FlhA"/>
</dbReference>
<organism evidence="9 10">
    <name type="scientific">Tectimicrobiota bacterium</name>
    <dbReference type="NCBI Taxonomy" id="2528274"/>
    <lineage>
        <taxon>Bacteria</taxon>
        <taxon>Pseudomonadati</taxon>
        <taxon>Nitrospinota/Tectimicrobiota group</taxon>
        <taxon>Candidatus Tectimicrobiota</taxon>
    </lineage>
</organism>
<dbReference type="Gene3D" id="1.10.8.540">
    <property type="entry name" value="FHIPEP family, domain 3"/>
    <property type="match status" value="1"/>
</dbReference>
<keyword evidence="7" id="KW-0813">Transport</keyword>
<evidence type="ECO:0000313" key="9">
    <source>
        <dbReference type="EMBL" id="MBI2875378.1"/>
    </source>
</evidence>
<sequence>MNALLVQNNDLLLAGGIVGILAVMIVPMPAILLDFLLAFNITLSLAVLLVSIYTLKPLEFSVFPTLLLVTTLWPLSLNIATTRRILLYGAQGGDAAGRVIEAFGNFVVGGNYVVGVIVFAILVIINFVVITKGAGRIAEVAARFTLDAMPGKQMSIDADLNAGLINETAARQRRTAIAQEADFYGAMDGASKFVRGDAVAGILIMLVNILGGLVIGAAQQGLSIMEALQIYTLLTVGDGLVSQIPALIVSTAAGIIVSRAASGSDLGQDIARQVFVQPRAMGMAAAIIFTLGLIPGLPHLPFFALASLAGALAYSTRSLQEQEAAQLSEASAPASPPEHEEPEGVQPLDILELEVGYALIPLVDVQQNGDLLERIKKLRRQFASDLGIIMPPLHIRDNLQRKPGEYAILLKGVEVAKGELMMGYLLAMDPGGGQMKLEGIPTSEPAFGLPALWIEEKDKEKALFAGYTVVDPSTVVATHLAEVVKSHAHELLGRQEVHQRLTRLSETYPKVVEELVPGLLPLGGVVKVLQNLLREGVPIRDMLTILEALADHAPQTKDPDLLTEYVRQKLTRTITRLYQNAEGAIAVMTLDPSLESLLAQAIQAGEQGGALAMDPRQAQQILNSFSLATERFSVKDYSPVILTGPALRRHLKRLLEPFIPQLAFVSHNEIAAHVPLKNLGLVRLEDVH</sequence>
<dbReference type="Gene3D" id="3.40.30.60">
    <property type="entry name" value="FHIPEP family, domain 1"/>
    <property type="match status" value="1"/>
</dbReference>
<dbReference type="GO" id="GO:0005886">
    <property type="term" value="C:plasma membrane"/>
    <property type="evidence" value="ECO:0007669"/>
    <property type="project" value="UniProtKB-SubCell"/>
</dbReference>
<dbReference type="PROSITE" id="PS00994">
    <property type="entry name" value="FHIPEP"/>
    <property type="match status" value="1"/>
</dbReference>
<keyword evidence="3 7" id="KW-1003">Cell membrane</keyword>
<dbReference type="PANTHER" id="PTHR30161:SF1">
    <property type="entry name" value="FLAGELLAR BIOSYNTHESIS PROTEIN FLHA-RELATED"/>
    <property type="match status" value="1"/>
</dbReference>
<keyword evidence="9" id="KW-0966">Cell projection</keyword>
<dbReference type="InterPro" id="IPR042196">
    <property type="entry name" value="FHIPEP_4"/>
</dbReference>
<comment type="subcellular location">
    <subcellularLocation>
        <location evidence="1 7">Cell membrane</location>
        <topology evidence="1 7">Multi-pass membrane protein</topology>
    </subcellularLocation>
</comment>
<feature type="transmembrane region" description="Helical" evidence="7">
    <location>
        <begin position="37"/>
        <end position="55"/>
    </location>
</feature>
<proteinExistence type="inferred from homology"/>
<evidence type="ECO:0000256" key="6">
    <source>
        <dbReference type="ARBA" id="ARBA00023136"/>
    </source>
</evidence>
<protein>
    <recommendedName>
        <fullName evidence="7">Flagellar biosynthesis protein FlhA</fullName>
    </recommendedName>
</protein>
<feature type="transmembrane region" description="Helical" evidence="7">
    <location>
        <begin position="198"/>
        <end position="220"/>
    </location>
</feature>
<dbReference type="InterPro" id="IPR042193">
    <property type="entry name" value="FHIPEP_3"/>
</dbReference>
<keyword evidence="9" id="KW-0969">Cilium</keyword>
<keyword evidence="9" id="KW-0282">Flagellum</keyword>
<feature type="transmembrane region" description="Helical" evidence="7">
    <location>
        <begin position="12"/>
        <end position="31"/>
    </location>
</feature>
<dbReference type="Gene3D" id="3.40.50.12790">
    <property type="entry name" value="FHIPEP family, domain 4"/>
    <property type="match status" value="1"/>
</dbReference>
<evidence type="ECO:0000256" key="5">
    <source>
        <dbReference type="ARBA" id="ARBA00022989"/>
    </source>
</evidence>
<dbReference type="NCBIfam" id="TIGR01398">
    <property type="entry name" value="FlhA"/>
    <property type="match status" value="1"/>
</dbReference>
<dbReference type="InterPro" id="IPR025505">
    <property type="entry name" value="FHIPEP_CS"/>
</dbReference>
<evidence type="ECO:0000256" key="2">
    <source>
        <dbReference type="ARBA" id="ARBA00008835"/>
    </source>
</evidence>
<accession>A0A932CL59</accession>
<evidence type="ECO:0000313" key="10">
    <source>
        <dbReference type="Proteomes" id="UP000769766"/>
    </source>
</evidence>
<evidence type="ECO:0000256" key="7">
    <source>
        <dbReference type="RuleBase" id="RU364093"/>
    </source>
</evidence>
<evidence type="ECO:0000256" key="3">
    <source>
        <dbReference type="ARBA" id="ARBA00022475"/>
    </source>
</evidence>
<dbReference type="Proteomes" id="UP000769766">
    <property type="component" value="Unassembled WGS sequence"/>
</dbReference>
<comment type="function">
    <text evidence="7">Required for formation of the rod structure of the flagellar apparatus. Together with FliI and FliH, may constitute the export apparatus of flagellin.</text>
</comment>
<keyword evidence="7" id="KW-1006">Bacterial flagellum protein export</keyword>
<feature type="region of interest" description="Disordered" evidence="8">
    <location>
        <begin position="325"/>
        <end position="344"/>
    </location>
</feature>
<keyword evidence="5 7" id="KW-1133">Transmembrane helix</keyword>
<dbReference type="InterPro" id="IPR042194">
    <property type="entry name" value="FHIPEP_1"/>
</dbReference>
<feature type="transmembrane region" description="Helical" evidence="7">
    <location>
        <begin position="62"/>
        <end position="80"/>
    </location>
</feature>
<dbReference type="PRINTS" id="PR00949">
    <property type="entry name" value="TYPE3IMAPROT"/>
</dbReference>
<name>A0A932CL59_UNCTE</name>
<evidence type="ECO:0000256" key="4">
    <source>
        <dbReference type="ARBA" id="ARBA00022692"/>
    </source>
</evidence>
<evidence type="ECO:0000256" key="8">
    <source>
        <dbReference type="SAM" id="MobiDB-lite"/>
    </source>
</evidence>
<feature type="transmembrane region" description="Helical" evidence="7">
    <location>
        <begin position="282"/>
        <end position="314"/>
    </location>
</feature>
<feature type="transmembrane region" description="Helical" evidence="7">
    <location>
        <begin position="112"/>
        <end position="130"/>
    </location>
</feature>
<reference evidence="9" key="1">
    <citation type="submission" date="2020-07" db="EMBL/GenBank/DDBJ databases">
        <title>Huge and variable diversity of episymbiotic CPR bacteria and DPANN archaea in groundwater ecosystems.</title>
        <authorList>
            <person name="He C.Y."/>
            <person name="Keren R."/>
            <person name="Whittaker M."/>
            <person name="Farag I.F."/>
            <person name="Doudna J."/>
            <person name="Cate J.H.D."/>
            <person name="Banfield J.F."/>
        </authorList>
    </citation>
    <scope>NUCLEOTIDE SEQUENCE</scope>
    <source>
        <strain evidence="9">NC_groundwater_672_Ag_B-0.1um_62_36</strain>
    </source>
</reference>
<dbReference type="GO" id="GO:0009306">
    <property type="term" value="P:protein secretion"/>
    <property type="evidence" value="ECO:0007669"/>
    <property type="project" value="InterPro"/>
</dbReference>
<keyword evidence="6 7" id="KW-0472">Membrane</keyword>
<keyword evidence="4 7" id="KW-0812">Transmembrane</keyword>
<dbReference type="PIRSF" id="PIRSF005419">
    <property type="entry name" value="FlhA"/>
    <property type="match status" value="1"/>
</dbReference>
<dbReference type="InterPro" id="IPR001712">
    <property type="entry name" value="T3SS_FHIPEP"/>
</dbReference>
<dbReference type="PANTHER" id="PTHR30161">
    <property type="entry name" value="FLAGELLAR EXPORT PROTEIN, MEMBRANE FLHA SUBUNIT-RELATED"/>
    <property type="match status" value="1"/>
</dbReference>
<keyword evidence="7" id="KW-1005">Bacterial flagellum biogenesis</keyword>
<dbReference type="Pfam" id="PF00771">
    <property type="entry name" value="FHIPEP"/>
    <property type="match status" value="1"/>
</dbReference>
<feature type="transmembrane region" description="Helical" evidence="7">
    <location>
        <begin position="240"/>
        <end position="261"/>
    </location>
</feature>